<feature type="transmembrane region" description="Helical" evidence="2">
    <location>
        <begin position="27"/>
        <end position="45"/>
    </location>
</feature>
<feature type="domain" description="DUF11" evidence="3">
    <location>
        <begin position="305"/>
        <end position="426"/>
    </location>
</feature>
<name>A0ABT7T8H0_9MICO</name>
<feature type="compositionally biased region" description="Low complexity" evidence="1">
    <location>
        <begin position="576"/>
        <end position="599"/>
    </location>
</feature>
<keyword evidence="2" id="KW-0812">Transmembrane</keyword>
<feature type="region of interest" description="Disordered" evidence="1">
    <location>
        <begin position="1"/>
        <end position="21"/>
    </location>
</feature>
<protein>
    <recommendedName>
        <fullName evidence="3">DUF11 domain-containing protein</fullName>
    </recommendedName>
</protein>
<accession>A0ABT7T8H0</accession>
<dbReference type="InterPro" id="IPR013783">
    <property type="entry name" value="Ig-like_fold"/>
</dbReference>
<dbReference type="InterPro" id="IPR051172">
    <property type="entry name" value="Chlamydia_OmcB"/>
</dbReference>
<evidence type="ECO:0000259" key="3">
    <source>
        <dbReference type="Pfam" id="PF01345"/>
    </source>
</evidence>
<sequence length="662" mass="66322">MTATEQRASAPPPPTPTPVRRCRGRRTAAVVSVLTAVGVLAAPALTPSGSSADTLAFPYVHDFSSSDGGTLSGDARIVDDRLRLTDDAQKQAGAWSTDDTFPSDLGLEVEFDYAMYTTSTDEGADGLLLFLADGAAPQGVGAYGAALGYACRSSATQGDVYPCDLPGVPGGVVAVALDRYGNFSKALNESGPGPRPDSVVVRGSGDDVTGYRYVEGVSAPGGTRTAGRGTRKVRVTLQPDGPGNLAISVRMEVNGVMKTVLDRVPLAGDGQAPLPATLRLGFSAATGSHVDVHEIDALRVWQPADLAVSQDMPASAVAGSEFRYEVHARNVGVNDSDPSPLRVEVPDGLQDVSWTCAPEAGSGCVTASGTGDVATGLDLPRGGSAVVTVTGRVAPDATGPLESTATIAPASPLADSDETDNTSVVSADVVQPPPATNAQVETDKSVTPSVGVAPGDALEYVVTARNRGPATAADVGAVDRLPDAVRFTGSDDGCTADGQLVTCRSGRALGVGESVAFRIRAVLDPDYRGDGSDVVNVATATSPTDQDGGDPSPEVSIGVVVPGGGDDGGDGGGDGRPSPTTGPTATPTPTSTPTAAAAAGVGGDGAGGGPASSGRPGSLAWTGAEGLGLLGATGAAAVLLGGAVWWVRRRRAAFERRAGSSE</sequence>
<dbReference type="EMBL" id="JAUCML010000007">
    <property type="protein sequence ID" value="MDM7885856.1"/>
    <property type="molecule type" value="Genomic_DNA"/>
</dbReference>
<feature type="compositionally biased region" description="Gly residues" evidence="1">
    <location>
        <begin position="561"/>
        <end position="575"/>
    </location>
</feature>
<organism evidence="4 5">
    <name type="scientific">Curtobacterium citri</name>
    <dbReference type="NCBI Taxonomy" id="3055139"/>
    <lineage>
        <taxon>Bacteria</taxon>
        <taxon>Bacillati</taxon>
        <taxon>Actinomycetota</taxon>
        <taxon>Actinomycetes</taxon>
        <taxon>Micrococcales</taxon>
        <taxon>Microbacteriaceae</taxon>
        <taxon>Curtobacterium</taxon>
    </lineage>
</organism>
<dbReference type="InterPro" id="IPR001434">
    <property type="entry name" value="OmcB-like_DUF11"/>
</dbReference>
<dbReference type="Gene3D" id="2.60.120.200">
    <property type="match status" value="1"/>
</dbReference>
<dbReference type="Proteomes" id="UP001237823">
    <property type="component" value="Unassembled WGS sequence"/>
</dbReference>
<dbReference type="NCBIfam" id="TIGR01451">
    <property type="entry name" value="B_ant_repeat"/>
    <property type="match status" value="1"/>
</dbReference>
<keyword evidence="5" id="KW-1185">Reference proteome</keyword>
<dbReference type="InterPro" id="IPR047589">
    <property type="entry name" value="DUF11_rpt"/>
</dbReference>
<dbReference type="SUPFAM" id="SSF49899">
    <property type="entry name" value="Concanavalin A-like lectins/glucanases"/>
    <property type="match status" value="1"/>
</dbReference>
<evidence type="ECO:0000313" key="4">
    <source>
        <dbReference type="EMBL" id="MDM7885856.1"/>
    </source>
</evidence>
<keyword evidence="2" id="KW-0472">Membrane</keyword>
<keyword evidence="2" id="KW-1133">Transmembrane helix</keyword>
<feature type="domain" description="DUF11" evidence="3">
    <location>
        <begin position="444"/>
        <end position="547"/>
    </location>
</feature>
<gene>
    <name evidence="4" type="ORF">QUG92_12135</name>
</gene>
<dbReference type="Pfam" id="PF01345">
    <property type="entry name" value="DUF11"/>
    <property type="match status" value="2"/>
</dbReference>
<feature type="compositionally biased region" description="Gly residues" evidence="1">
    <location>
        <begin position="600"/>
        <end position="611"/>
    </location>
</feature>
<dbReference type="InterPro" id="IPR013320">
    <property type="entry name" value="ConA-like_dom_sf"/>
</dbReference>
<reference evidence="4 5" key="1">
    <citation type="submission" date="2023-06" db="EMBL/GenBank/DDBJ databases">
        <authorList>
            <person name="Feng G."/>
            <person name="Li J."/>
            <person name="Zhu H."/>
        </authorList>
    </citation>
    <scope>NUCLEOTIDE SEQUENCE [LARGE SCALE GENOMIC DNA]</scope>
    <source>
        <strain evidence="4 5">RHCKG23</strain>
    </source>
</reference>
<evidence type="ECO:0000256" key="1">
    <source>
        <dbReference type="SAM" id="MobiDB-lite"/>
    </source>
</evidence>
<feature type="region of interest" description="Disordered" evidence="1">
    <location>
        <begin position="528"/>
        <end position="617"/>
    </location>
</feature>
<dbReference type="PANTHER" id="PTHR34819">
    <property type="entry name" value="LARGE CYSTEINE-RICH PERIPLASMIC PROTEIN OMCB"/>
    <property type="match status" value="1"/>
</dbReference>
<comment type="caution">
    <text evidence="4">The sequence shown here is derived from an EMBL/GenBank/DDBJ whole genome shotgun (WGS) entry which is preliminary data.</text>
</comment>
<feature type="transmembrane region" description="Helical" evidence="2">
    <location>
        <begin position="626"/>
        <end position="647"/>
    </location>
</feature>
<proteinExistence type="predicted"/>
<dbReference type="Gene3D" id="2.60.40.10">
    <property type="entry name" value="Immunoglobulins"/>
    <property type="match status" value="1"/>
</dbReference>
<evidence type="ECO:0000313" key="5">
    <source>
        <dbReference type="Proteomes" id="UP001237823"/>
    </source>
</evidence>
<dbReference type="RefSeq" id="WP_289459241.1">
    <property type="nucleotide sequence ID" value="NZ_JAUCML010000007.1"/>
</dbReference>
<evidence type="ECO:0000256" key="2">
    <source>
        <dbReference type="SAM" id="Phobius"/>
    </source>
</evidence>